<reference evidence="4 5" key="1">
    <citation type="submission" date="2019-09" db="EMBL/GenBank/DDBJ databases">
        <title>Phylogeny of genus Pseudoclavibacter and closely related genus.</title>
        <authorList>
            <person name="Li Y."/>
        </authorList>
    </citation>
    <scope>NUCLEOTIDE SEQUENCE [LARGE SCALE GENOMIC DNA]</scope>
    <source>
        <strain evidence="4 5">EGI 60007</strain>
    </source>
</reference>
<keyword evidence="2" id="KW-0472">Membrane</keyword>
<keyword evidence="2" id="KW-0812">Transmembrane</keyword>
<feature type="compositionally biased region" description="Low complexity" evidence="1">
    <location>
        <begin position="65"/>
        <end position="74"/>
    </location>
</feature>
<proteinExistence type="predicted"/>
<evidence type="ECO:0000256" key="1">
    <source>
        <dbReference type="SAM" id="MobiDB-lite"/>
    </source>
</evidence>
<evidence type="ECO:0000259" key="3">
    <source>
        <dbReference type="Pfam" id="PF13399"/>
    </source>
</evidence>
<evidence type="ECO:0000313" key="5">
    <source>
        <dbReference type="Proteomes" id="UP000431744"/>
    </source>
</evidence>
<dbReference type="Proteomes" id="UP000431744">
    <property type="component" value="Unassembled WGS sequence"/>
</dbReference>
<dbReference type="AlphaFoldDB" id="A0A6H9WKS8"/>
<accession>A0A6H9WKS8</accession>
<evidence type="ECO:0000313" key="4">
    <source>
        <dbReference type="EMBL" id="KAB1649416.1"/>
    </source>
</evidence>
<feature type="region of interest" description="Disordered" evidence="1">
    <location>
        <begin position="65"/>
        <end position="85"/>
    </location>
</feature>
<dbReference type="Gene3D" id="3.30.70.2390">
    <property type="match status" value="1"/>
</dbReference>
<dbReference type="InterPro" id="IPR027381">
    <property type="entry name" value="LytR/CpsA/Psr_C"/>
</dbReference>
<dbReference type="EMBL" id="WBJY01000001">
    <property type="protein sequence ID" value="KAB1649416.1"/>
    <property type="molecule type" value="Genomic_DNA"/>
</dbReference>
<feature type="transmembrane region" description="Helical" evidence="2">
    <location>
        <begin position="34"/>
        <end position="55"/>
    </location>
</feature>
<feature type="domain" description="LytR/CpsA/Psr regulator C-terminal" evidence="3">
    <location>
        <begin position="90"/>
        <end position="177"/>
    </location>
</feature>
<sequence>MKYSKDRFDDIPASLDRRGAHRAPRTRGDKITSWLWGLGAVIVLVAIGLIAMFVIDNVVSFQAEPEPTPTATEEAPTDDPAEAQPALDPNVQVTVLNGTDLPGIAGGNAETLTGLGWNVTVIDDADRADYSSTTIYYGDAANEGAALQLAQDLGGGTPTLDPNMAPPGTITVIIGYDVAQ</sequence>
<dbReference type="Pfam" id="PF13399">
    <property type="entry name" value="LytR_C"/>
    <property type="match status" value="1"/>
</dbReference>
<name>A0A6H9WKS8_9MICO</name>
<evidence type="ECO:0000256" key="2">
    <source>
        <dbReference type="SAM" id="Phobius"/>
    </source>
</evidence>
<protein>
    <submittedName>
        <fullName evidence="4">LytR family transcriptional regulator</fullName>
    </submittedName>
</protein>
<dbReference type="InterPro" id="IPR050922">
    <property type="entry name" value="LytR/CpsA/Psr_CW_biosynth"/>
</dbReference>
<keyword evidence="5" id="KW-1185">Reference proteome</keyword>
<dbReference type="PANTHER" id="PTHR33392:SF6">
    <property type="entry name" value="POLYISOPRENYL-TEICHOIC ACID--PEPTIDOGLYCAN TEICHOIC ACID TRANSFERASE TAGU"/>
    <property type="match status" value="1"/>
</dbReference>
<dbReference type="PANTHER" id="PTHR33392">
    <property type="entry name" value="POLYISOPRENYL-TEICHOIC ACID--PEPTIDOGLYCAN TEICHOIC ACID TRANSFERASE TAGU"/>
    <property type="match status" value="1"/>
</dbReference>
<keyword evidence="2" id="KW-1133">Transmembrane helix</keyword>
<dbReference type="RefSeq" id="WP_158028006.1">
    <property type="nucleotide sequence ID" value="NZ_BMHG01000001.1"/>
</dbReference>
<dbReference type="OrthoDB" id="5125199at2"/>
<gene>
    <name evidence="4" type="ORF">F8O04_03885</name>
</gene>
<comment type="caution">
    <text evidence="4">The sequence shown here is derived from an EMBL/GenBank/DDBJ whole genome shotgun (WGS) entry which is preliminary data.</text>
</comment>
<organism evidence="4 5">
    <name type="scientific">Pseudoclavibacter endophyticus</name>
    <dbReference type="NCBI Taxonomy" id="1778590"/>
    <lineage>
        <taxon>Bacteria</taxon>
        <taxon>Bacillati</taxon>
        <taxon>Actinomycetota</taxon>
        <taxon>Actinomycetes</taxon>
        <taxon>Micrococcales</taxon>
        <taxon>Microbacteriaceae</taxon>
        <taxon>Pseudoclavibacter</taxon>
    </lineage>
</organism>